<keyword evidence="6" id="KW-1185">Reference proteome</keyword>
<evidence type="ECO:0000256" key="2">
    <source>
        <dbReference type="ARBA" id="ARBA00023125"/>
    </source>
</evidence>
<organism evidence="5 6">
    <name type="scientific">Actinosynnema pretiosum</name>
    <dbReference type="NCBI Taxonomy" id="42197"/>
    <lineage>
        <taxon>Bacteria</taxon>
        <taxon>Bacillati</taxon>
        <taxon>Actinomycetota</taxon>
        <taxon>Actinomycetes</taxon>
        <taxon>Pseudonocardiales</taxon>
        <taxon>Pseudonocardiaceae</taxon>
        <taxon>Actinosynnema</taxon>
    </lineage>
</organism>
<evidence type="ECO:0000313" key="5">
    <source>
        <dbReference type="EMBL" id="ATE55742.1"/>
    </source>
</evidence>
<name>A0A290Z9T5_9PSEU</name>
<feature type="domain" description="Tyr recombinase" evidence="4">
    <location>
        <begin position="164"/>
        <end position="307"/>
    </location>
</feature>
<comment type="similarity">
    <text evidence="1">Belongs to the 'phage' integrase family.</text>
</comment>
<dbReference type="Gene3D" id="1.10.443.10">
    <property type="entry name" value="Intergrase catalytic core"/>
    <property type="match status" value="1"/>
</dbReference>
<evidence type="ECO:0000313" key="6">
    <source>
        <dbReference type="Proteomes" id="UP000218505"/>
    </source>
</evidence>
<accession>A0A290Z9T5</accession>
<dbReference type="GO" id="GO:0006310">
    <property type="term" value="P:DNA recombination"/>
    <property type="evidence" value="ECO:0007669"/>
    <property type="project" value="UniProtKB-KW"/>
</dbReference>
<evidence type="ECO:0000256" key="3">
    <source>
        <dbReference type="ARBA" id="ARBA00023172"/>
    </source>
</evidence>
<dbReference type="GO" id="GO:0003677">
    <property type="term" value="F:DNA binding"/>
    <property type="evidence" value="ECO:0007669"/>
    <property type="project" value="UniProtKB-KW"/>
</dbReference>
<reference evidence="5" key="1">
    <citation type="submission" date="2017-09" db="EMBL/GenBank/DDBJ databases">
        <title>Complete Genome Sequence of ansamitocin-producing Bacterium Actinosynnema pretiosum X47.</title>
        <authorList>
            <person name="Cao G."/>
            <person name="Zong G."/>
            <person name="Zhong C."/>
            <person name="Fu J."/>
        </authorList>
    </citation>
    <scope>NUCLEOTIDE SEQUENCE [LARGE SCALE GENOMIC DNA]</scope>
    <source>
        <strain evidence="5">X47</strain>
    </source>
</reference>
<evidence type="ECO:0000259" key="4">
    <source>
        <dbReference type="Pfam" id="PF00589"/>
    </source>
</evidence>
<dbReference type="PANTHER" id="PTHR30349:SF41">
    <property type="entry name" value="INTEGRASE_RECOMBINASE PROTEIN MJ0367-RELATED"/>
    <property type="match status" value="1"/>
</dbReference>
<dbReference type="RefSeq" id="WP_096495573.1">
    <property type="nucleotide sequence ID" value="NZ_CP023445.1"/>
</dbReference>
<dbReference type="Pfam" id="PF00589">
    <property type="entry name" value="Phage_integrase"/>
    <property type="match status" value="1"/>
</dbReference>
<keyword evidence="3" id="KW-0233">DNA recombination</keyword>
<dbReference type="SUPFAM" id="SSF56349">
    <property type="entry name" value="DNA breaking-rejoining enzymes"/>
    <property type="match status" value="1"/>
</dbReference>
<keyword evidence="2" id="KW-0238">DNA-binding</keyword>
<dbReference type="PANTHER" id="PTHR30349">
    <property type="entry name" value="PHAGE INTEGRASE-RELATED"/>
    <property type="match status" value="1"/>
</dbReference>
<gene>
    <name evidence="5" type="ORF">CNX65_22660</name>
</gene>
<dbReference type="AlphaFoldDB" id="A0A290Z9T5"/>
<dbReference type="KEGG" id="apre:CNX65_22660"/>
<evidence type="ECO:0000256" key="1">
    <source>
        <dbReference type="ARBA" id="ARBA00008857"/>
    </source>
</evidence>
<dbReference type="EMBL" id="CP023445">
    <property type="protein sequence ID" value="ATE55742.1"/>
    <property type="molecule type" value="Genomic_DNA"/>
</dbReference>
<dbReference type="GO" id="GO:0015074">
    <property type="term" value="P:DNA integration"/>
    <property type="evidence" value="ECO:0007669"/>
    <property type="project" value="InterPro"/>
</dbReference>
<dbReference type="CDD" id="cd00397">
    <property type="entry name" value="DNA_BRE_C"/>
    <property type="match status" value="1"/>
</dbReference>
<dbReference type="InterPro" id="IPR013762">
    <property type="entry name" value="Integrase-like_cat_sf"/>
</dbReference>
<dbReference type="InterPro" id="IPR050090">
    <property type="entry name" value="Tyrosine_recombinase_XerCD"/>
</dbReference>
<protein>
    <submittedName>
        <fullName evidence="5">Integrase</fullName>
    </submittedName>
</protein>
<dbReference type="InterPro" id="IPR011010">
    <property type="entry name" value="DNA_brk_join_enz"/>
</dbReference>
<sequence length="357" mass="39774">MTDRAGPSAEELEKARQVLALLGVSPEALVASQPAAPPREAPTFAEWVPVVSGLVGEGTRKLYSTYWNRLVALWPERRLDELPASDLTWLFGHIRQTAVRRRNWRGGHSAAEHMFSATRCLYRFAVDDGLIPVAQDPTRKVNKPKRAIPTRRGLNNTVLEAVTEAASGTGDDPALDALLIRFHVETAARRGGALALELDGLDQEQCLVLLHEKGEQSRWQPVSPTLMTHLMDHAYHRGAREPTSKVLRYHNGKPLTYRRYDGLWDRLREHVEPVRTQNISTHWLRHTTLKWVERNFGEAVARAYAGHRPSGDAKPGAIAVYTKADLEEVAAALSVLTGEPHPLALNTPTRLFDSDNG</sequence>
<dbReference type="InterPro" id="IPR002104">
    <property type="entry name" value="Integrase_catalytic"/>
</dbReference>
<dbReference type="Proteomes" id="UP000218505">
    <property type="component" value="Chromosome"/>
</dbReference>
<proteinExistence type="inferred from homology"/>